<dbReference type="InterPro" id="IPR005225">
    <property type="entry name" value="Small_GTP-bd"/>
</dbReference>
<evidence type="ECO:0000256" key="1">
    <source>
        <dbReference type="ARBA" id="ARBA00005454"/>
    </source>
</evidence>
<accession>A0ABX5Y5D4</accession>
<keyword evidence="6 7" id="KW-0472">Membrane</keyword>
<dbReference type="InterPro" id="IPR000795">
    <property type="entry name" value="T_Tr_GTP-bd_dom"/>
</dbReference>
<comment type="subcellular location">
    <subcellularLocation>
        <location evidence="7">Cell membrane</location>
        <topology evidence="7">Peripheral membrane protein</topology>
        <orientation evidence="7">Cytoplasmic side</orientation>
    </subcellularLocation>
</comment>
<keyword evidence="4 7" id="KW-0648">Protein biosynthesis</keyword>
<comment type="function">
    <text evidence="7">Required for accurate and efficient protein synthesis under certain stress conditions. May act as a fidelity factor of the translation reaction, by catalyzing a one-codon backward translocation of tRNAs on improperly translocated ribosomes. Back-translocation proceeds from a post-translocation (POST) complex to a pre-translocation (PRE) complex, thus giving elongation factor G a second chance to translocate the tRNAs correctly. Binds to ribosomes in a GTP-dependent manner.</text>
</comment>
<dbReference type="Pfam" id="PF00679">
    <property type="entry name" value="EFG_C"/>
    <property type="match status" value="1"/>
</dbReference>
<evidence type="ECO:0000256" key="3">
    <source>
        <dbReference type="ARBA" id="ARBA00022801"/>
    </source>
</evidence>
<dbReference type="InterPro" id="IPR013842">
    <property type="entry name" value="LepA_CTD"/>
</dbReference>
<dbReference type="Gene3D" id="2.40.30.10">
    <property type="entry name" value="Translation factors"/>
    <property type="match status" value="1"/>
</dbReference>
<dbReference type="InterPro" id="IPR006297">
    <property type="entry name" value="EF-4"/>
</dbReference>
<dbReference type="EC" id="3.6.5.n1" evidence="7"/>
<evidence type="ECO:0000256" key="7">
    <source>
        <dbReference type="HAMAP-Rule" id="MF_00071"/>
    </source>
</evidence>
<dbReference type="InterPro" id="IPR035654">
    <property type="entry name" value="LepA_IV"/>
</dbReference>
<dbReference type="EMBL" id="CP042260">
    <property type="protein sequence ID" value="QDY65304.1"/>
    <property type="molecule type" value="Genomic_DNA"/>
</dbReference>
<dbReference type="InterPro" id="IPR031157">
    <property type="entry name" value="G_TR_CS"/>
</dbReference>
<dbReference type="InterPro" id="IPR004161">
    <property type="entry name" value="EFTu-like_2"/>
</dbReference>
<evidence type="ECO:0000313" key="9">
    <source>
        <dbReference type="EMBL" id="QDY65304.1"/>
    </source>
</evidence>
<keyword evidence="10" id="KW-1185">Reference proteome</keyword>
<dbReference type="CDD" id="cd03699">
    <property type="entry name" value="EF4_II"/>
    <property type="match status" value="1"/>
</dbReference>
<keyword evidence="9" id="KW-0251">Elongation factor</keyword>
<evidence type="ECO:0000256" key="2">
    <source>
        <dbReference type="ARBA" id="ARBA00022741"/>
    </source>
</evidence>
<feature type="binding site" evidence="7">
    <location>
        <begin position="29"/>
        <end position="34"/>
    </location>
    <ligand>
        <name>GTP</name>
        <dbReference type="ChEBI" id="CHEBI:37565"/>
    </ligand>
</feature>
<evidence type="ECO:0000256" key="6">
    <source>
        <dbReference type="ARBA" id="ARBA00023136"/>
    </source>
</evidence>
<dbReference type="Proteomes" id="UP000320717">
    <property type="component" value="Chromosome"/>
</dbReference>
<dbReference type="CDD" id="cd03709">
    <property type="entry name" value="lepA_C"/>
    <property type="match status" value="1"/>
</dbReference>
<dbReference type="Pfam" id="PF03144">
    <property type="entry name" value="GTP_EFTU_D2"/>
    <property type="match status" value="1"/>
</dbReference>
<evidence type="ECO:0000259" key="8">
    <source>
        <dbReference type="PROSITE" id="PS51722"/>
    </source>
</evidence>
<dbReference type="SMART" id="SM00838">
    <property type="entry name" value="EFG_C"/>
    <property type="match status" value="1"/>
</dbReference>
<dbReference type="Gene3D" id="3.30.70.2570">
    <property type="entry name" value="Elongation factor 4, C-terminal domain"/>
    <property type="match status" value="1"/>
</dbReference>
<dbReference type="PANTHER" id="PTHR43512:SF4">
    <property type="entry name" value="TRANSLATION FACTOR GUF1 HOMOLOG, CHLOROPLASTIC"/>
    <property type="match status" value="1"/>
</dbReference>
<dbReference type="Gene3D" id="3.40.50.300">
    <property type="entry name" value="P-loop containing nucleotide triphosphate hydrolases"/>
    <property type="match status" value="1"/>
</dbReference>
<comment type="catalytic activity">
    <reaction evidence="7">
        <text>GTP + H2O = GDP + phosphate + H(+)</text>
        <dbReference type="Rhea" id="RHEA:19669"/>
        <dbReference type="ChEBI" id="CHEBI:15377"/>
        <dbReference type="ChEBI" id="CHEBI:15378"/>
        <dbReference type="ChEBI" id="CHEBI:37565"/>
        <dbReference type="ChEBI" id="CHEBI:43474"/>
        <dbReference type="ChEBI" id="CHEBI:58189"/>
        <dbReference type="EC" id="3.6.5.n1"/>
    </reaction>
</comment>
<dbReference type="InterPro" id="IPR009000">
    <property type="entry name" value="Transl_B-barrel_sf"/>
</dbReference>
<dbReference type="HAMAP" id="MF_00071">
    <property type="entry name" value="LepA"/>
    <property type="match status" value="1"/>
</dbReference>
<dbReference type="CDD" id="cd16260">
    <property type="entry name" value="EF4_III"/>
    <property type="match status" value="1"/>
</dbReference>
<dbReference type="PRINTS" id="PR00315">
    <property type="entry name" value="ELONGATNFCT"/>
</dbReference>
<organism evidence="9 10">
    <name type="scientific">Glutamicibacter halophytocola</name>
    <dbReference type="NCBI Taxonomy" id="1933880"/>
    <lineage>
        <taxon>Bacteria</taxon>
        <taxon>Bacillati</taxon>
        <taxon>Actinomycetota</taxon>
        <taxon>Actinomycetes</taxon>
        <taxon>Micrococcales</taxon>
        <taxon>Micrococcaceae</taxon>
        <taxon>Glutamicibacter</taxon>
    </lineage>
</organism>
<dbReference type="Pfam" id="PF06421">
    <property type="entry name" value="LepA_C"/>
    <property type="match status" value="1"/>
</dbReference>
<dbReference type="GO" id="GO:0016787">
    <property type="term" value="F:hydrolase activity"/>
    <property type="evidence" value="ECO:0007669"/>
    <property type="project" value="UniProtKB-KW"/>
</dbReference>
<dbReference type="InterPro" id="IPR027417">
    <property type="entry name" value="P-loop_NTPase"/>
</dbReference>
<dbReference type="SUPFAM" id="SSF54980">
    <property type="entry name" value="EF-G C-terminal domain-like"/>
    <property type="match status" value="2"/>
</dbReference>
<dbReference type="PROSITE" id="PS00301">
    <property type="entry name" value="G_TR_1"/>
    <property type="match status" value="1"/>
</dbReference>
<reference evidence="9 10" key="1">
    <citation type="submission" date="2019-07" db="EMBL/GenBank/DDBJ databases">
        <title>Complete Genome Sequence of drought tolerant Plant Growth-Promoting Rhizobacterium Glutamicibacter halophytocola DR408.</title>
        <authorList>
            <person name="Nishu S.D."/>
            <person name="Lee T.K."/>
        </authorList>
    </citation>
    <scope>NUCLEOTIDE SEQUENCE [LARGE SCALE GENOMIC DNA]</scope>
    <source>
        <strain evidence="9 10">DR408</strain>
    </source>
</reference>
<dbReference type="GO" id="GO:0003746">
    <property type="term" value="F:translation elongation factor activity"/>
    <property type="evidence" value="ECO:0007669"/>
    <property type="project" value="UniProtKB-KW"/>
</dbReference>
<dbReference type="Gene3D" id="3.30.70.870">
    <property type="entry name" value="Elongation Factor G (Translational Gtpase), domain 3"/>
    <property type="match status" value="1"/>
</dbReference>
<keyword evidence="7" id="KW-1003">Cell membrane</keyword>
<keyword evidence="2 7" id="KW-0547">Nucleotide-binding</keyword>
<sequence length="615" mass="67855">MSPLARTAQVPAATDPSLIRNFCIIAHIDHGKSTLADRMLQLTGVVSARDMKAQYLDRMDIERERGITIKSQAVRMPWESEDGTAYALNMIDTPGHVDFTYEVSRSLAACEGAILLVDAAQGIEAQTLANLYLAIEGDLTIIPVLNKIDLPNAQPEKYAAELANLIGCEPDEVLKVSGKTGEGVEALLDEVIKQLPPPVGDAKAPARAMIFDSVYDTYRGVVTYVRVVDGNLSPREKIQMMSTGTTHELLEIGVSSPNPEPTKGLGVGEVGYLITGVKDVRQSKVGDTVTNYLKPASESLGGYEEAKPMVFSGLYPMDGTDYPVLRDALDKLQLNDAALTYEPETSVALGFGFRVGFLGLLHLEITRQRLESEFNLDLISTAPNVVYEVMGEDKQMITVTNPSEFPDGKILEVHEPMVAATILAPSEFIGAVMELCQARRGTMRGMDYLSEDRVEMRYHLPLAEIVFDFFDQLKSKTRGYASLDWKADGEQVADLVKVDILLQGDQVDAFSAITHRDKAYSYGTMMTSKLRELIPRQQFEVPIQAAIGSRIIARENIRAIRKDVLAKCYGGDISRKRKLLEKQKEGKKRMKMVGRVEVPQEAFIAALSTDEPKKK</sequence>
<dbReference type="NCBIfam" id="TIGR00231">
    <property type="entry name" value="small_GTP"/>
    <property type="match status" value="1"/>
</dbReference>
<dbReference type="InterPro" id="IPR035647">
    <property type="entry name" value="EFG_III/V"/>
</dbReference>
<evidence type="ECO:0000256" key="5">
    <source>
        <dbReference type="ARBA" id="ARBA00023134"/>
    </source>
</evidence>
<feature type="binding site" evidence="7">
    <location>
        <begin position="146"/>
        <end position="149"/>
    </location>
    <ligand>
        <name>GTP</name>
        <dbReference type="ChEBI" id="CHEBI:37565"/>
    </ligand>
</feature>
<dbReference type="PROSITE" id="PS51722">
    <property type="entry name" value="G_TR_2"/>
    <property type="match status" value="1"/>
</dbReference>
<comment type="similarity">
    <text evidence="1 7">Belongs to the TRAFAC class translation factor GTPase superfamily. Classic translation factor GTPase family. LepA subfamily.</text>
</comment>
<feature type="domain" description="Tr-type G" evidence="8">
    <location>
        <begin position="17"/>
        <end position="199"/>
    </location>
</feature>
<dbReference type="RefSeq" id="WP_146275154.1">
    <property type="nucleotide sequence ID" value="NZ_CP042260.1"/>
</dbReference>
<name>A0ABX5Y5D4_9MICC</name>
<keyword evidence="5 7" id="KW-0342">GTP-binding</keyword>
<gene>
    <name evidence="7 9" type="primary">lepA</name>
    <name evidence="9" type="ORF">FQA45_02730</name>
</gene>
<dbReference type="SUPFAM" id="SSF52540">
    <property type="entry name" value="P-loop containing nucleoside triphosphate hydrolases"/>
    <property type="match status" value="1"/>
</dbReference>
<evidence type="ECO:0000313" key="10">
    <source>
        <dbReference type="Proteomes" id="UP000320717"/>
    </source>
</evidence>
<evidence type="ECO:0000256" key="4">
    <source>
        <dbReference type="ARBA" id="ARBA00022917"/>
    </source>
</evidence>
<proteinExistence type="inferred from homology"/>
<protein>
    <recommendedName>
        <fullName evidence="7">Elongation factor 4</fullName>
        <shortName evidence="7">EF-4</shortName>
        <ecNumber evidence="7">3.6.5.n1</ecNumber>
    </recommendedName>
    <alternativeName>
        <fullName evidence="7">Ribosomal back-translocase LepA</fullName>
    </alternativeName>
</protein>
<dbReference type="InterPro" id="IPR000640">
    <property type="entry name" value="EFG_V-like"/>
</dbReference>
<dbReference type="Pfam" id="PF00009">
    <property type="entry name" value="GTP_EFTU"/>
    <property type="match status" value="1"/>
</dbReference>
<dbReference type="Gene3D" id="3.30.70.240">
    <property type="match status" value="1"/>
</dbReference>
<dbReference type="InterPro" id="IPR038363">
    <property type="entry name" value="LepA_C_sf"/>
</dbReference>
<dbReference type="PANTHER" id="PTHR43512">
    <property type="entry name" value="TRANSLATION FACTOR GUF1-RELATED"/>
    <property type="match status" value="1"/>
</dbReference>
<dbReference type="NCBIfam" id="TIGR01393">
    <property type="entry name" value="lepA"/>
    <property type="match status" value="1"/>
</dbReference>
<dbReference type="CDD" id="cd01890">
    <property type="entry name" value="LepA"/>
    <property type="match status" value="1"/>
</dbReference>
<dbReference type="SUPFAM" id="SSF50447">
    <property type="entry name" value="Translation proteins"/>
    <property type="match status" value="1"/>
</dbReference>
<keyword evidence="3 7" id="KW-0378">Hydrolase</keyword>